<reference evidence="2 3" key="1">
    <citation type="submission" date="2020-08" db="EMBL/GenBank/DDBJ databases">
        <title>Cohnella phylogeny.</title>
        <authorList>
            <person name="Dunlap C."/>
        </authorList>
    </citation>
    <scope>NUCLEOTIDE SEQUENCE [LARGE SCALE GENOMIC DNA]</scope>
    <source>
        <strain evidence="2 3">CBP 2801</strain>
    </source>
</reference>
<feature type="transmembrane region" description="Helical" evidence="1">
    <location>
        <begin position="340"/>
        <end position="361"/>
    </location>
</feature>
<dbReference type="Proteomes" id="UP000564644">
    <property type="component" value="Unassembled WGS sequence"/>
</dbReference>
<keyword evidence="1" id="KW-1133">Transmembrane helix</keyword>
<proteinExistence type="predicted"/>
<feature type="transmembrane region" description="Helical" evidence="1">
    <location>
        <begin position="145"/>
        <end position="161"/>
    </location>
</feature>
<keyword evidence="1" id="KW-0472">Membrane</keyword>
<accession>A0A7X0VWZ0</accession>
<protein>
    <recommendedName>
        <fullName evidence="4">Glycosyltransferase RgtA/B/C/D-like domain-containing protein</fullName>
    </recommendedName>
</protein>
<name>A0A7X0VWZ0_9BACL</name>
<keyword evidence="1" id="KW-0812">Transmembrane</keyword>
<feature type="transmembrane region" description="Helical" evidence="1">
    <location>
        <begin position="173"/>
        <end position="198"/>
    </location>
</feature>
<feature type="transmembrane region" description="Helical" evidence="1">
    <location>
        <begin position="87"/>
        <end position="108"/>
    </location>
</feature>
<feature type="transmembrane region" description="Helical" evidence="1">
    <location>
        <begin position="12"/>
        <end position="31"/>
    </location>
</feature>
<dbReference type="RefSeq" id="WP_185131384.1">
    <property type="nucleotide sequence ID" value="NZ_JACJVO010000028.1"/>
</dbReference>
<sequence length="489" mass="54880">MNESNPARSRPIPGWVGACVAALGTLLLFPANSYNDPDTFWHIENGRYMLEHGVVLHHAIHTFQPGLPYVPHEVGFQLIEAALYNGFGWPGIYVLTAACFLLLVAGLYRLMTVSRKEAGLAGFPLSCLVLLALVGAWVYYHYFTSRPQMISSVLIVWYVSWMRQYRMTGQLRLALAMVLSSWLLANVHAGVWLVIAVVSGMQIVETLIRRDGTVRDAAVYAAVALAGLLNPGGYRSLFYILVVTRHHYNRLIDEWNPIDFGNWENVPIALMLLFFALTFLYSNKKNGFRWMLMIGTGYLGVTNYKQNLFLWLFVPYFAAAAMDTAPLLRFTAKLRFPLRLKGIVCGLAAGLLANALFVFVFPPSVDAKKYPVDEMAYLLAHTPQGVRPKVLARYGSSGYVMFRGGDVLCDGRQDPFITDASKGAYGWNSFERSMYGFSDRLPAIVQSDRPDYVIAQNDVSEKLMNQWIGAFGPPVYEGRYGRVFVIRRA</sequence>
<dbReference type="AlphaFoldDB" id="A0A7X0VWZ0"/>
<evidence type="ECO:0000313" key="3">
    <source>
        <dbReference type="Proteomes" id="UP000564644"/>
    </source>
</evidence>
<comment type="caution">
    <text evidence="2">The sequence shown here is derived from an EMBL/GenBank/DDBJ whole genome shotgun (WGS) entry which is preliminary data.</text>
</comment>
<feature type="transmembrane region" description="Helical" evidence="1">
    <location>
        <begin position="263"/>
        <end position="282"/>
    </location>
</feature>
<evidence type="ECO:0000256" key="1">
    <source>
        <dbReference type="SAM" id="Phobius"/>
    </source>
</evidence>
<feature type="transmembrane region" description="Helical" evidence="1">
    <location>
        <begin position="120"/>
        <end position="139"/>
    </location>
</feature>
<feature type="transmembrane region" description="Helical" evidence="1">
    <location>
        <begin position="218"/>
        <end position="242"/>
    </location>
</feature>
<gene>
    <name evidence="2" type="ORF">H7C18_22680</name>
</gene>
<feature type="transmembrane region" description="Helical" evidence="1">
    <location>
        <begin position="308"/>
        <end position="328"/>
    </location>
</feature>
<evidence type="ECO:0000313" key="2">
    <source>
        <dbReference type="EMBL" id="MBB6733734.1"/>
    </source>
</evidence>
<organism evidence="2 3">
    <name type="scientific">Cohnella zeiphila</name>
    <dbReference type="NCBI Taxonomy" id="2761120"/>
    <lineage>
        <taxon>Bacteria</taxon>
        <taxon>Bacillati</taxon>
        <taxon>Bacillota</taxon>
        <taxon>Bacilli</taxon>
        <taxon>Bacillales</taxon>
        <taxon>Paenibacillaceae</taxon>
        <taxon>Cohnella</taxon>
    </lineage>
</organism>
<dbReference type="EMBL" id="JACJVO010000028">
    <property type="protein sequence ID" value="MBB6733734.1"/>
    <property type="molecule type" value="Genomic_DNA"/>
</dbReference>
<evidence type="ECO:0008006" key="4">
    <source>
        <dbReference type="Google" id="ProtNLM"/>
    </source>
</evidence>
<keyword evidence="3" id="KW-1185">Reference proteome</keyword>